<comment type="caution">
    <text evidence="2">The sequence shown here is derived from an EMBL/GenBank/DDBJ whole genome shotgun (WGS) entry which is preliminary data.</text>
</comment>
<organism evidence="2 3">
    <name type="scientific">Olleya aquimaris</name>
    <dbReference type="NCBI Taxonomy" id="639310"/>
    <lineage>
        <taxon>Bacteria</taxon>
        <taxon>Pseudomonadati</taxon>
        <taxon>Bacteroidota</taxon>
        <taxon>Flavobacteriia</taxon>
        <taxon>Flavobacteriales</taxon>
        <taxon>Flavobacteriaceae</taxon>
    </lineage>
</organism>
<dbReference type="EMBL" id="QLLO01000003">
    <property type="protein sequence ID" value="RAJ16236.1"/>
    <property type="molecule type" value="Genomic_DNA"/>
</dbReference>
<sequence>MKDFSIEDIKNNVSTKPLRSLGSNIVTHRLQKVKDGYAYKPTFLLVSAYLLMFLIGLVLVGYAIFKMVTTNSFSILEESYIMTGIGILFFIIGIYIVYSLFIPIKFDTSINRFYRSFNTNHKKKSAHFKDIVALQILGELVPNGESNENEYKSYEVNLVLQDGSRINLIDYTNLDSITKDTNTLSTFLNVPIWKV</sequence>
<keyword evidence="1" id="KW-1133">Transmembrane helix</keyword>
<evidence type="ECO:0000313" key="3">
    <source>
        <dbReference type="Proteomes" id="UP000248703"/>
    </source>
</evidence>
<name>A0A327RGU4_9FLAO</name>
<dbReference type="Proteomes" id="UP000248703">
    <property type="component" value="Unassembled WGS sequence"/>
</dbReference>
<keyword evidence="1" id="KW-0472">Membrane</keyword>
<dbReference type="RefSeq" id="WP_111659432.1">
    <property type="nucleotide sequence ID" value="NZ_QLLO01000003.1"/>
</dbReference>
<keyword evidence="3" id="KW-1185">Reference proteome</keyword>
<evidence type="ECO:0000256" key="1">
    <source>
        <dbReference type="SAM" id="Phobius"/>
    </source>
</evidence>
<protein>
    <submittedName>
        <fullName evidence="2">Uncharacterized protein</fullName>
    </submittedName>
</protein>
<keyword evidence="1" id="KW-0812">Transmembrane</keyword>
<feature type="transmembrane region" description="Helical" evidence="1">
    <location>
        <begin position="80"/>
        <end position="102"/>
    </location>
</feature>
<gene>
    <name evidence="2" type="ORF">LY08_01094</name>
</gene>
<dbReference type="AlphaFoldDB" id="A0A327RGU4"/>
<accession>A0A327RGU4</accession>
<reference evidence="2 3" key="1">
    <citation type="submission" date="2018-06" db="EMBL/GenBank/DDBJ databases">
        <title>Genomic Encyclopedia of Archaeal and Bacterial Type Strains, Phase II (KMG-II): from individual species to whole genera.</title>
        <authorList>
            <person name="Goeker M."/>
        </authorList>
    </citation>
    <scope>NUCLEOTIDE SEQUENCE [LARGE SCALE GENOMIC DNA]</scope>
    <source>
        <strain evidence="2 3">DSM 24464</strain>
    </source>
</reference>
<dbReference type="OrthoDB" id="556365at2"/>
<feature type="transmembrane region" description="Helical" evidence="1">
    <location>
        <begin position="42"/>
        <end position="65"/>
    </location>
</feature>
<evidence type="ECO:0000313" key="2">
    <source>
        <dbReference type="EMBL" id="RAJ16236.1"/>
    </source>
</evidence>
<proteinExistence type="predicted"/>